<dbReference type="SMART" id="SM00855">
    <property type="entry name" value="PGAM"/>
    <property type="match status" value="1"/>
</dbReference>
<dbReference type="InterPro" id="IPR050275">
    <property type="entry name" value="PGM_Phosphatase"/>
</dbReference>
<protein>
    <submittedName>
        <fullName evidence="1">Histidine phosphatase family protein</fullName>
    </submittedName>
</protein>
<dbReference type="InterPro" id="IPR013078">
    <property type="entry name" value="His_Pase_superF_clade-1"/>
</dbReference>
<dbReference type="Proteomes" id="UP001500218">
    <property type="component" value="Unassembled WGS sequence"/>
</dbReference>
<dbReference type="CDD" id="cd07067">
    <property type="entry name" value="HP_PGM_like"/>
    <property type="match status" value="1"/>
</dbReference>
<name>A0ABN2ME92_9ACTN</name>
<dbReference type="Gene3D" id="3.40.50.1240">
    <property type="entry name" value="Phosphoglycerate mutase-like"/>
    <property type="match status" value="1"/>
</dbReference>
<evidence type="ECO:0000313" key="2">
    <source>
        <dbReference type="Proteomes" id="UP001500218"/>
    </source>
</evidence>
<evidence type="ECO:0000313" key="1">
    <source>
        <dbReference type="EMBL" id="GAA1822745.1"/>
    </source>
</evidence>
<dbReference type="SUPFAM" id="SSF53254">
    <property type="entry name" value="Phosphoglycerate mutase-like"/>
    <property type="match status" value="1"/>
</dbReference>
<keyword evidence="2" id="KW-1185">Reference proteome</keyword>
<dbReference type="InterPro" id="IPR029033">
    <property type="entry name" value="His_PPase_superfam"/>
</dbReference>
<dbReference type="RefSeq" id="WP_344136916.1">
    <property type="nucleotide sequence ID" value="NZ_BAAALT010000193.1"/>
</dbReference>
<gene>
    <name evidence="1" type="ORF">GCM10009682_48870</name>
</gene>
<dbReference type="InterPro" id="IPR001345">
    <property type="entry name" value="PG/BPGM_mutase_AS"/>
</dbReference>
<proteinExistence type="predicted"/>
<reference evidence="2" key="1">
    <citation type="journal article" date="2019" name="Int. J. Syst. Evol. Microbiol.">
        <title>The Global Catalogue of Microorganisms (GCM) 10K type strain sequencing project: providing services to taxonomists for standard genome sequencing and annotation.</title>
        <authorList>
            <consortium name="The Broad Institute Genomics Platform"/>
            <consortium name="The Broad Institute Genome Sequencing Center for Infectious Disease"/>
            <person name="Wu L."/>
            <person name="Ma J."/>
        </authorList>
    </citation>
    <scope>NUCLEOTIDE SEQUENCE [LARGE SCALE GENOMIC DNA]</scope>
    <source>
        <strain evidence="2">JCM 13250</strain>
    </source>
</reference>
<dbReference type="PANTHER" id="PTHR48100:SF62">
    <property type="entry name" value="GLUCOSYL-3-PHOSPHOGLYCERATE PHOSPHATASE"/>
    <property type="match status" value="1"/>
</dbReference>
<dbReference type="Pfam" id="PF00300">
    <property type="entry name" value="His_Phos_1"/>
    <property type="match status" value="1"/>
</dbReference>
<dbReference type="EMBL" id="BAAALT010000193">
    <property type="protein sequence ID" value="GAA1822745.1"/>
    <property type="molecule type" value="Genomic_DNA"/>
</dbReference>
<dbReference type="PANTHER" id="PTHR48100">
    <property type="entry name" value="BROAD-SPECIFICITY PHOSPHATASE YOR283W-RELATED"/>
    <property type="match status" value="1"/>
</dbReference>
<sequence>MTRLLIWRHGQTAWNASDRVQGQTDVELDEVGVAQAERAAAWLVSYKPDLIVSSDLSRAARTAAALAALTGHQVEYDERLRERHFGPWQGLTGAEIAEQYPEHYPHWRAVGEIAGLPVESTVDLGKRVTAALKDIAARVGDGTAVVATHGGAARHGVAGMLEWPHEVAHTVGALSNCHVTELRHNPHRGWQLRAHNIGAR</sequence>
<comment type="caution">
    <text evidence="1">The sequence shown here is derived from an EMBL/GenBank/DDBJ whole genome shotgun (WGS) entry which is preliminary data.</text>
</comment>
<organism evidence="1 2">
    <name type="scientific">Luedemannella flava</name>
    <dbReference type="NCBI Taxonomy" id="349316"/>
    <lineage>
        <taxon>Bacteria</taxon>
        <taxon>Bacillati</taxon>
        <taxon>Actinomycetota</taxon>
        <taxon>Actinomycetes</taxon>
        <taxon>Micromonosporales</taxon>
        <taxon>Micromonosporaceae</taxon>
        <taxon>Luedemannella</taxon>
    </lineage>
</organism>
<accession>A0ABN2ME92</accession>
<dbReference type="PROSITE" id="PS00175">
    <property type="entry name" value="PG_MUTASE"/>
    <property type="match status" value="1"/>
</dbReference>